<name>A0ABM8SJ50_9BURK</name>
<dbReference type="Gene3D" id="2.40.30.130">
    <property type="match status" value="1"/>
</dbReference>
<evidence type="ECO:0000313" key="2">
    <source>
        <dbReference type="Proteomes" id="UP000672526"/>
    </source>
</evidence>
<dbReference type="InterPro" id="IPR009000">
    <property type="entry name" value="Transl_B-barrel_sf"/>
</dbReference>
<proteinExistence type="predicted"/>
<gene>
    <name evidence="1" type="ORF">R69888_05776</name>
</gene>
<organism evidence="1 2">
    <name type="scientific">Paraburkholderia haematera</name>
    <dbReference type="NCBI Taxonomy" id="2793077"/>
    <lineage>
        <taxon>Bacteria</taxon>
        <taxon>Pseudomonadati</taxon>
        <taxon>Pseudomonadota</taxon>
        <taxon>Betaproteobacteria</taxon>
        <taxon>Burkholderiales</taxon>
        <taxon>Burkholderiaceae</taxon>
        <taxon>Paraburkholderia</taxon>
    </lineage>
</organism>
<dbReference type="SUPFAM" id="SSF50447">
    <property type="entry name" value="Translation proteins"/>
    <property type="match status" value="1"/>
</dbReference>
<accession>A0ABM8SJ50</accession>
<dbReference type="EMBL" id="CAJNBK010000024">
    <property type="protein sequence ID" value="CAE6813664.1"/>
    <property type="molecule type" value="Genomic_DNA"/>
</dbReference>
<evidence type="ECO:0000313" key="1">
    <source>
        <dbReference type="EMBL" id="CAE6813664.1"/>
    </source>
</evidence>
<sequence length="56" mass="6420">MTQPTYYDIDELTMRTHVLDFSPADDGKFHVTLAETLFHPQGGGQLSVQYDLESRF</sequence>
<protein>
    <submittedName>
        <fullName evidence="1">Uncharacterized protein</fullName>
    </submittedName>
</protein>
<dbReference type="Proteomes" id="UP000672526">
    <property type="component" value="Unassembled WGS sequence"/>
</dbReference>
<keyword evidence="2" id="KW-1185">Reference proteome</keyword>
<comment type="caution">
    <text evidence="1">The sequence shown here is derived from an EMBL/GenBank/DDBJ whole genome shotgun (WGS) entry which is preliminary data.</text>
</comment>
<reference evidence="1 2" key="1">
    <citation type="submission" date="2021-02" db="EMBL/GenBank/DDBJ databases">
        <authorList>
            <person name="Vanwijnsberghe S."/>
        </authorList>
    </citation>
    <scope>NUCLEOTIDE SEQUENCE [LARGE SCALE GENOMIC DNA]</scope>
    <source>
        <strain evidence="1 2">LMG 31837</strain>
    </source>
</reference>
<dbReference type="RefSeq" id="WP_211615458.1">
    <property type="nucleotide sequence ID" value="NZ_CAJNBK010000024.1"/>
</dbReference>